<gene>
    <name evidence="2" type="ORF">K4G66_17640</name>
</gene>
<proteinExistence type="predicted"/>
<keyword evidence="1" id="KW-0812">Transmembrane</keyword>
<feature type="transmembrane region" description="Helical" evidence="1">
    <location>
        <begin position="732"/>
        <end position="750"/>
    </location>
</feature>
<organism evidence="2">
    <name type="scientific">Roseihalotalea indica</name>
    <dbReference type="NCBI Taxonomy" id="2867963"/>
    <lineage>
        <taxon>Bacteria</taxon>
        <taxon>Pseudomonadati</taxon>
        <taxon>Bacteroidota</taxon>
        <taxon>Cytophagia</taxon>
        <taxon>Cytophagales</taxon>
        <taxon>Catalimonadaceae</taxon>
        <taxon>Roseihalotalea</taxon>
    </lineage>
</organism>
<evidence type="ECO:0000256" key="1">
    <source>
        <dbReference type="SAM" id="Phobius"/>
    </source>
</evidence>
<keyword evidence="1" id="KW-1133">Transmembrane helix</keyword>
<accession>A0AA49GID5</accession>
<feature type="transmembrane region" description="Helical" evidence="1">
    <location>
        <begin position="1115"/>
        <end position="1133"/>
    </location>
</feature>
<dbReference type="CDD" id="cd12912">
    <property type="entry name" value="PDC2_MCP_like"/>
    <property type="match status" value="1"/>
</dbReference>
<feature type="transmembrane region" description="Helical" evidence="1">
    <location>
        <begin position="310"/>
        <end position="336"/>
    </location>
</feature>
<protein>
    <submittedName>
        <fullName evidence="2">Uncharacterized protein</fullName>
    </submittedName>
</protein>
<feature type="transmembrane region" description="Helical" evidence="1">
    <location>
        <begin position="274"/>
        <end position="298"/>
    </location>
</feature>
<sequence>MNLRPSVSRRTFIISGTLFLLMALFGYYFLVALPKKENQLISQRVRALDRIGLNFQEKYDVYRKNIVYQVGEDSLRLLLKVNQRLRAMQKADTPFSQDSVQSIQARADSLMVGFKKKFEQNATNQNIWPIEGTHQASKAIRFENLFATYFEPFFNPLKLENSFDGYIIYQDTALIYQNLPGEILRVPSRLYTELSKDSESEGRFVRHNLESRSPERYDKPRVYEAGTEVQLSAIDYRLFCTDFVTNNLSNNTRWTIYGLVTKEHFDAQKKKISFFGLIFLSLGLLLLLFSMPLMKLFFMSAIERLHQQDALLAPPMFVVCSAIVMLMILVTGKYYLSDIPAVDKQLGQLADTVAHRFNQELQEIHQLSRQLGEAPIPFMASNQVDSTRILQASRTDNTPLTNLLDSLTPSTISIPKLLSDNPDSVPDFTTYPFLRFIYWLDDRGVQQFEYSMLDKEHRYNDRPIYSNRAYFKTVHEGGGYSMISEDTLSFLQSIVSWTTGEPISVFSRTTHQTPLAFDHQFIPPKASKKTSVLAVSTVLYSVTDPVLPPGYSFNIIDNNGLVLYHTDRQKNLQENFLQEVDYQQRLVAAIASQSEATSDVSYYNRRYRAHIQPLPNVPWFLVTTYDKEYLESPYQYILTFSTAGIVLISIVSGLQFLLIFLIYYRPTKLKRKILFFEWLWPYRRGPGQPEQQIQTRTPRPVKYAIIFSLNIIYGLVLLAYNWSSSTLLPQTIASFLIAIIFSYVTAFALLKEQRDRRYGWVLASSVALSLLVLLISIALTTVPDRINGYHLFEWLVLLFGALFYVTQSTFKTFAKANQKPIPWKRSTLYSAAFFIGILVTVLLLLSQRLPLEHNPVLLQSVFLWASLYLLAILSIIVVNNMDQLAQAASRKRSKVHAASMISLTGHQAAQWLRNRFTALTASNWFSQHSYCLMIFSYLMISSMLSVWFLSSKTYEYEKRIWHKYDLYQVNEGLKKRDARLQTLYQTHDSTFHKINERFHRYARAKAKALYYPALQMMHLSGNDVHTDSTREVTQFDELMLNLRLVVTDLTAQTNGFVMPKGQDWAAISNSPDTLLLAFQHNPYFASENETRPPLVLAALTPRFLNTSIGDFLAKYWLLLLGFGIILFTTYWLLKFTILRLFGVQAFQFQKVIQIDDDLMDYERAHPDHRQRLRSQHKFIISMPFAGAHELFGQIDSSYTTRKIDLSQALEDTNFPLVVKDVLQQREKEIVLEHFSYGIDDRETNKRRLYLLENLLANGNSVTIISKLTPMQITAKYEELLENTKGIADKEELETRVSRWKDILSSFIKLYYSKLVCNRERSRLPARYTVRELIYHEMSVNRPYFERMNGTMISHWNNTAAKIQLSPGMEAVGDQEDEDIKEEVLMKIQSMAQPFYFSLWNTCSKEEKYILYDLADDGFVNTENKQVLLRLMEKGLIFYDESFHIMNESFRNFILANIKSSEALEMEKELRKHGRWSVYSTVILILIVSLIFFVVFAHESIVNQFIALLAGITAAVPYLLRLIGLVGLSSDGGNKE</sequence>
<feature type="transmembrane region" description="Helical" evidence="1">
    <location>
        <begin position="930"/>
        <end position="949"/>
    </location>
</feature>
<reference evidence="2" key="1">
    <citation type="journal article" date="2023" name="Comput. Struct. Biotechnol. J.">
        <title>Discovery of a novel marine Bacteroidetes with a rich repertoire of carbohydrate-active enzymes.</title>
        <authorList>
            <person name="Chen B."/>
            <person name="Liu G."/>
            <person name="Chen Q."/>
            <person name="Wang H."/>
            <person name="Liu L."/>
            <person name="Tang K."/>
        </authorList>
    </citation>
    <scope>NUCLEOTIDE SEQUENCE</scope>
    <source>
        <strain evidence="2">TK19036</strain>
    </source>
</reference>
<evidence type="ECO:0000313" key="2">
    <source>
        <dbReference type="EMBL" id="WKN34204.1"/>
    </source>
</evidence>
<feature type="transmembrane region" description="Helical" evidence="1">
    <location>
        <begin position="788"/>
        <end position="806"/>
    </location>
</feature>
<feature type="transmembrane region" description="Helical" evidence="1">
    <location>
        <begin position="762"/>
        <end position="782"/>
    </location>
</feature>
<feature type="transmembrane region" description="Helical" evidence="1">
    <location>
        <begin position="861"/>
        <end position="881"/>
    </location>
</feature>
<feature type="transmembrane region" description="Helical" evidence="1">
    <location>
        <begin position="12"/>
        <end position="30"/>
    </location>
</feature>
<feature type="transmembrane region" description="Helical" evidence="1">
    <location>
        <begin position="636"/>
        <end position="664"/>
    </location>
</feature>
<name>A0AA49GID5_9BACT</name>
<feature type="transmembrane region" description="Helical" evidence="1">
    <location>
        <begin position="827"/>
        <end position="849"/>
    </location>
</feature>
<feature type="transmembrane region" description="Helical" evidence="1">
    <location>
        <begin position="1475"/>
        <end position="1494"/>
    </location>
</feature>
<feature type="transmembrane region" description="Helical" evidence="1">
    <location>
        <begin position="1500"/>
        <end position="1519"/>
    </location>
</feature>
<dbReference type="Gene3D" id="3.30.450.20">
    <property type="entry name" value="PAS domain"/>
    <property type="match status" value="1"/>
</dbReference>
<reference evidence="2" key="2">
    <citation type="journal article" date="2024" name="Antonie Van Leeuwenhoek">
        <title>Roseihalotalea indica gen. nov., sp. nov., a halophilic Bacteroidetes from mesopelagic Southwest Indian Ocean with higher carbohydrate metabolic potential.</title>
        <authorList>
            <person name="Chen B."/>
            <person name="Zhang M."/>
            <person name="Lin D."/>
            <person name="Ye J."/>
            <person name="Tang K."/>
        </authorList>
    </citation>
    <scope>NUCLEOTIDE SEQUENCE</scope>
    <source>
        <strain evidence="2">TK19036</strain>
    </source>
</reference>
<dbReference type="EMBL" id="CP120682">
    <property type="protein sequence ID" value="WKN34204.1"/>
    <property type="molecule type" value="Genomic_DNA"/>
</dbReference>
<keyword evidence="1" id="KW-0472">Membrane</keyword>
<feature type="transmembrane region" description="Helical" evidence="1">
    <location>
        <begin position="701"/>
        <end position="720"/>
    </location>
</feature>